<dbReference type="GO" id="GO:0008270">
    <property type="term" value="F:zinc ion binding"/>
    <property type="evidence" value="ECO:0007669"/>
    <property type="project" value="UniProtKB-KW"/>
</dbReference>
<dbReference type="AlphaFoldDB" id="A0A1G2QPP4"/>
<dbReference type="STRING" id="1802443.A2117_00840"/>
<evidence type="ECO:0000256" key="2">
    <source>
        <dbReference type="ARBA" id="ARBA00022763"/>
    </source>
</evidence>
<evidence type="ECO:0000256" key="4">
    <source>
        <dbReference type="ARBA" id="ARBA00022833"/>
    </source>
</evidence>
<evidence type="ECO:0000256" key="6">
    <source>
        <dbReference type="ARBA" id="ARBA00023204"/>
    </source>
</evidence>
<keyword evidence="3 7" id="KW-0863">Zinc-finger</keyword>
<dbReference type="GO" id="GO:0006310">
    <property type="term" value="P:DNA recombination"/>
    <property type="evidence" value="ECO:0007669"/>
    <property type="project" value="UniProtKB-UniRule"/>
</dbReference>
<comment type="similarity">
    <text evidence="7">Belongs to the RecR family.</text>
</comment>
<dbReference type="InterPro" id="IPR006171">
    <property type="entry name" value="TOPRIM_dom"/>
</dbReference>
<dbReference type="InterPro" id="IPR000093">
    <property type="entry name" value="DNA_Rcmb_RecR"/>
</dbReference>
<evidence type="ECO:0000256" key="7">
    <source>
        <dbReference type="HAMAP-Rule" id="MF_00017"/>
    </source>
</evidence>
<evidence type="ECO:0000313" key="9">
    <source>
        <dbReference type="EMBL" id="OHA62580.1"/>
    </source>
</evidence>
<keyword evidence="6 7" id="KW-0234">DNA repair</keyword>
<dbReference type="Gene3D" id="3.40.1360.10">
    <property type="match status" value="1"/>
</dbReference>
<sequence length="209" mass="23835">MYSPVVQKLIDIFSRFPGVGPRTASRFVFYLLRKSSPEMDEFLDSIISLRKFVKICIFCRNPFEPKSKETLCPICSDARRDRTLLCVVEKETDLALLEKTKKYKGLYFVLGGLLSPLRKKETERLMIESFLKRVKSPEQFGLMGFDLKEVIVAISYTTEGEATTLYLERALKPFNKKITRLGQGLPLGAEIEYADEETLSSALAGRKEV</sequence>
<evidence type="ECO:0000256" key="3">
    <source>
        <dbReference type="ARBA" id="ARBA00022771"/>
    </source>
</evidence>
<dbReference type="Gene3D" id="1.10.8.420">
    <property type="entry name" value="RecR Domain 1"/>
    <property type="match status" value="1"/>
</dbReference>
<dbReference type="CDD" id="cd01025">
    <property type="entry name" value="TOPRIM_recR"/>
    <property type="match status" value="1"/>
</dbReference>
<accession>A0A1G2QPP4</accession>
<organism evidence="9 10">
    <name type="scientific">Candidatus Wildermuthbacteria bacterium GWA2_46_15</name>
    <dbReference type="NCBI Taxonomy" id="1802443"/>
    <lineage>
        <taxon>Bacteria</taxon>
        <taxon>Candidatus Wildermuthiibacteriota</taxon>
    </lineage>
</organism>
<evidence type="ECO:0000313" key="10">
    <source>
        <dbReference type="Proteomes" id="UP000179245"/>
    </source>
</evidence>
<proteinExistence type="inferred from homology"/>
<dbReference type="Pfam" id="PF13662">
    <property type="entry name" value="Toprim_4"/>
    <property type="match status" value="1"/>
</dbReference>
<evidence type="ECO:0000259" key="8">
    <source>
        <dbReference type="PROSITE" id="PS50880"/>
    </source>
</evidence>
<gene>
    <name evidence="7" type="primary">recR</name>
    <name evidence="9" type="ORF">A2117_00840</name>
</gene>
<comment type="caution">
    <text evidence="7">Lacks conserved residue(s) required for the propagation of feature annotation.</text>
</comment>
<keyword evidence="4 7" id="KW-0862">Zinc</keyword>
<reference evidence="9 10" key="1">
    <citation type="journal article" date="2016" name="Nat. Commun.">
        <title>Thousands of microbial genomes shed light on interconnected biogeochemical processes in an aquifer system.</title>
        <authorList>
            <person name="Anantharaman K."/>
            <person name="Brown C.T."/>
            <person name="Hug L.A."/>
            <person name="Sharon I."/>
            <person name="Castelle C.J."/>
            <person name="Probst A.J."/>
            <person name="Thomas B.C."/>
            <person name="Singh A."/>
            <person name="Wilkins M.J."/>
            <person name="Karaoz U."/>
            <person name="Brodie E.L."/>
            <person name="Williams K.H."/>
            <person name="Hubbard S.S."/>
            <person name="Banfield J.F."/>
        </authorList>
    </citation>
    <scope>NUCLEOTIDE SEQUENCE [LARGE SCALE GENOMIC DNA]</scope>
</reference>
<dbReference type="GO" id="GO:0003677">
    <property type="term" value="F:DNA binding"/>
    <property type="evidence" value="ECO:0007669"/>
    <property type="project" value="UniProtKB-UniRule"/>
</dbReference>
<dbReference type="SMART" id="SM00493">
    <property type="entry name" value="TOPRIM"/>
    <property type="match status" value="1"/>
</dbReference>
<evidence type="ECO:0000256" key="1">
    <source>
        <dbReference type="ARBA" id="ARBA00022723"/>
    </source>
</evidence>
<dbReference type="HAMAP" id="MF_00017">
    <property type="entry name" value="RecR"/>
    <property type="match status" value="1"/>
</dbReference>
<dbReference type="Pfam" id="PF21175">
    <property type="entry name" value="RecR_C"/>
    <property type="match status" value="1"/>
</dbReference>
<dbReference type="GO" id="GO:0006281">
    <property type="term" value="P:DNA repair"/>
    <property type="evidence" value="ECO:0007669"/>
    <property type="project" value="UniProtKB-UniRule"/>
</dbReference>
<comment type="caution">
    <text evidence="9">The sequence shown here is derived from an EMBL/GenBank/DDBJ whole genome shotgun (WGS) entry which is preliminary data.</text>
</comment>
<dbReference type="PANTHER" id="PTHR30446:SF0">
    <property type="entry name" value="RECOMBINATION PROTEIN RECR"/>
    <property type="match status" value="1"/>
</dbReference>
<keyword evidence="2 7" id="KW-0227">DNA damage</keyword>
<keyword evidence="5 7" id="KW-0233">DNA recombination</keyword>
<dbReference type="PANTHER" id="PTHR30446">
    <property type="entry name" value="RECOMBINATION PROTEIN RECR"/>
    <property type="match status" value="1"/>
</dbReference>
<dbReference type="Proteomes" id="UP000179245">
    <property type="component" value="Unassembled WGS sequence"/>
</dbReference>
<comment type="function">
    <text evidence="7">May play a role in DNA repair. It seems to be involved in an RecBC-independent recombinational process of DNA repair. It may act with RecF and RecO.</text>
</comment>
<protein>
    <recommendedName>
        <fullName evidence="7">Recombination protein RecR</fullName>
    </recommendedName>
</protein>
<evidence type="ECO:0000256" key="5">
    <source>
        <dbReference type="ARBA" id="ARBA00023172"/>
    </source>
</evidence>
<dbReference type="InterPro" id="IPR023627">
    <property type="entry name" value="Rcmb_RecR"/>
</dbReference>
<feature type="domain" description="Toprim" evidence="8">
    <location>
        <begin position="83"/>
        <end position="186"/>
    </location>
</feature>
<dbReference type="EMBL" id="MHTO01000009">
    <property type="protein sequence ID" value="OHA62580.1"/>
    <property type="molecule type" value="Genomic_DNA"/>
</dbReference>
<dbReference type="NCBIfam" id="TIGR00615">
    <property type="entry name" value="recR"/>
    <property type="match status" value="1"/>
</dbReference>
<keyword evidence="1 7" id="KW-0479">Metal-binding</keyword>
<dbReference type="SUPFAM" id="SSF111304">
    <property type="entry name" value="Recombination protein RecR"/>
    <property type="match status" value="1"/>
</dbReference>
<dbReference type="InterPro" id="IPR034137">
    <property type="entry name" value="TOPRIM_RecR"/>
</dbReference>
<dbReference type="Pfam" id="PF21176">
    <property type="entry name" value="RecR_HhH"/>
    <property type="match status" value="1"/>
</dbReference>
<name>A0A1G2QPP4_9BACT</name>
<dbReference type="PROSITE" id="PS50880">
    <property type="entry name" value="TOPRIM"/>
    <property type="match status" value="1"/>
</dbReference>